<dbReference type="SUPFAM" id="SSF52087">
    <property type="entry name" value="CRAL/TRIO domain"/>
    <property type="match status" value="1"/>
</dbReference>
<name>A0AAW1DIU9_9HEMI</name>
<evidence type="ECO:0000313" key="1">
    <source>
        <dbReference type="EMBL" id="KAK9509990.1"/>
    </source>
</evidence>
<proteinExistence type="predicted"/>
<dbReference type="EMBL" id="JAPXFL010000002">
    <property type="protein sequence ID" value="KAK9509990.1"/>
    <property type="molecule type" value="Genomic_DNA"/>
</dbReference>
<dbReference type="Proteomes" id="UP001461498">
    <property type="component" value="Unassembled WGS sequence"/>
</dbReference>
<sequence>MESLHKHIDPENLPEEWGGTRPSFSINLTRTLIHLNEHKFKGKSLSVIYKLLLFYIMYKLNQNIWISCQLIHAT</sequence>
<organism evidence="1 2">
    <name type="scientific">Rhynocoris fuscipes</name>
    <dbReference type="NCBI Taxonomy" id="488301"/>
    <lineage>
        <taxon>Eukaryota</taxon>
        <taxon>Metazoa</taxon>
        <taxon>Ecdysozoa</taxon>
        <taxon>Arthropoda</taxon>
        <taxon>Hexapoda</taxon>
        <taxon>Insecta</taxon>
        <taxon>Pterygota</taxon>
        <taxon>Neoptera</taxon>
        <taxon>Paraneoptera</taxon>
        <taxon>Hemiptera</taxon>
        <taxon>Heteroptera</taxon>
        <taxon>Panheteroptera</taxon>
        <taxon>Cimicomorpha</taxon>
        <taxon>Reduviidae</taxon>
        <taxon>Harpactorinae</taxon>
        <taxon>Harpactorini</taxon>
        <taxon>Rhynocoris</taxon>
    </lineage>
</organism>
<comment type="caution">
    <text evidence="1">The sequence shown here is derived from an EMBL/GenBank/DDBJ whole genome shotgun (WGS) entry which is preliminary data.</text>
</comment>
<gene>
    <name evidence="1" type="ORF">O3M35_004869</name>
</gene>
<dbReference type="AlphaFoldDB" id="A0AAW1DIU9"/>
<accession>A0AAW1DIU9</accession>
<reference evidence="1 2" key="1">
    <citation type="submission" date="2022-12" db="EMBL/GenBank/DDBJ databases">
        <title>Chromosome-level genome assembly of true bugs.</title>
        <authorList>
            <person name="Ma L."/>
            <person name="Li H."/>
        </authorList>
    </citation>
    <scope>NUCLEOTIDE SEQUENCE [LARGE SCALE GENOMIC DNA]</scope>
    <source>
        <strain evidence="1">Lab_2022b</strain>
    </source>
</reference>
<protein>
    <submittedName>
        <fullName evidence="1">Uncharacterized protein</fullName>
    </submittedName>
</protein>
<evidence type="ECO:0000313" key="2">
    <source>
        <dbReference type="Proteomes" id="UP001461498"/>
    </source>
</evidence>
<dbReference type="Gene3D" id="3.40.525.10">
    <property type="entry name" value="CRAL-TRIO lipid binding domain"/>
    <property type="match status" value="1"/>
</dbReference>
<keyword evidence="2" id="KW-1185">Reference proteome</keyword>
<dbReference type="InterPro" id="IPR036865">
    <property type="entry name" value="CRAL-TRIO_dom_sf"/>
</dbReference>